<evidence type="ECO:0000313" key="2">
    <source>
        <dbReference type="Proteomes" id="UP000185494"/>
    </source>
</evidence>
<name>A0A1L7ADR1_9PROT</name>
<dbReference type="Pfam" id="PF11697">
    <property type="entry name" value="DUF3293"/>
    <property type="match status" value="1"/>
</dbReference>
<organism evidence="1 2">
    <name type="scientific">Roseomonas gilardii</name>
    <dbReference type="NCBI Taxonomy" id="257708"/>
    <lineage>
        <taxon>Bacteria</taxon>
        <taxon>Pseudomonadati</taxon>
        <taxon>Pseudomonadota</taxon>
        <taxon>Alphaproteobacteria</taxon>
        <taxon>Acetobacterales</taxon>
        <taxon>Roseomonadaceae</taxon>
        <taxon>Roseomonas</taxon>
    </lineage>
</organism>
<dbReference type="Proteomes" id="UP000185494">
    <property type="component" value="Chromosome 1"/>
</dbReference>
<dbReference type="KEGG" id="rgi:RGI145_07040"/>
<gene>
    <name evidence="1" type="ORF">RGI145_07040</name>
</gene>
<accession>A0A1L7ADR1</accession>
<dbReference type="InterPro" id="IPR021710">
    <property type="entry name" value="DUF3293"/>
</dbReference>
<dbReference type="RefSeq" id="WP_075797813.1">
    <property type="nucleotide sequence ID" value="NZ_CP015583.1"/>
</dbReference>
<dbReference type="STRING" id="257708.RGI145_07040"/>
<dbReference type="AlphaFoldDB" id="A0A1L7ADR1"/>
<reference evidence="1 2" key="1">
    <citation type="submission" date="2016-05" db="EMBL/GenBank/DDBJ databases">
        <title>Complete Genome and Methylome Analysis of Psychrotrophic Bacterial Isolates from Antarctic Lake Untersee.</title>
        <authorList>
            <person name="Fomenkov A."/>
            <person name="Akimov V.N."/>
            <person name="Vasilyeva L.V."/>
            <person name="Andersen D."/>
            <person name="Vincze T."/>
            <person name="Roberts R.J."/>
        </authorList>
    </citation>
    <scope>NUCLEOTIDE SEQUENCE [LARGE SCALE GENOMIC DNA]</scope>
    <source>
        <strain evidence="1 2">U14-5</strain>
    </source>
</reference>
<evidence type="ECO:0008006" key="3">
    <source>
        <dbReference type="Google" id="ProtNLM"/>
    </source>
</evidence>
<evidence type="ECO:0000313" key="1">
    <source>
        <dbReference type="EMBL" id="APT56893.1"/>
    </source>
</evidence>
<protein>
    <recommendedName>
        <fullName evidence="3">DUF3293 domain-containing protein</fullName>
    </recommendedName>
</protein>
<sequence>MSDGAVPARLRAAYRRARYEAGGVPVRIGRSSPRLDALLASLGGRPGALVGGLVTAWNPLGRRLSERENRRRQERLDRAIRHLPSLPAASGEGCWREEQRLVLTPPRRLAMLGRRFRQNAVVLLVRGRPARLLWLR</sequence>
<proteinExistence type="predicted"/>
<dbReference type="EMBL" id="CP015583">
    <property type="protein sequence ID" value="APT56893.1"/>
    <property type="molecule type" value="Genomic_DNA"/>
</dbReference>